<organism evidence="2 3">
    <name type="scientific">Anisodus tanguticus</name>
    <dbReference type="NCBI Taxonomy" id="243964"/>
    <lineage>
        <taxon>Eukaryota</taxon>
        <taxon>Viridiplantae</taxon>
        <taxon>Streptophyta</taxon>
        <taxon>Embryophyta</taxon>
        <taxon>Tracheophyta</taxon>
        <taxon>Spermatophyta</taxon>
        <taxon>Magnoliopsida</taxon>
        <taxon>eudicotyledons</taxon>
        <taxon>Gunneridae</taxon>
        <taxon>Pentapetalae</taxon>
        <taxon>asterids</taxon>
        <taxon>lamiids</taxon>
        <taxon>Solanales</taxon>
        <taxon>Solanaceae</taxon>
        <taxon>Solanoideae</taxon>
        <taxon>Hyoscyameae</taxon>
        <taxon>Anisodus</taxon>
    </lineage>
</organism>
<keyword evidence="3" id="KW-1185">Reference proteome</keyword>
<evidence type="ECO:0000313" key="2">
    <source>
        <dbReference type="EMBL" id="KAK4364427.1"/>
    </source>
</evidence>
<feature type="region of interest" description="Disordered" evidence="1">
    <location>
        <begin position="91"/>
        <end position="121"/>
    </location>
</feature>
<feature type="region of interest" description="Disordered" evidence="1">
    <location>
        <begin position="134"/>
        <end position="161"/>
    </location>
</feature>
<proteinExistence type="predicted"/>
<feature type="compositionally biased region" description="Basic and acidic residues" evidence="1">
    <location>
        <begin position="134"/>
        <end position="150"/>
    </location>
</feature>
<feature type="compositionally biased region" description="Basic and acidic residues" evidence="1">
    <location>
        <begin position="95"/>
        <end position="105"/>
    </location>
</feature>
<protein>
    <submittedName>
        <fullName evidence="2">Uncharacterized protein</fullName>
    </submittedName>
</protein>
<reference evidence="2" key="1">
    <citation type="submission" date="2023-12" db="EMBL/GenBank/DDBJ databases">
        <title>Genome assembly of Anisodus tanguticus.</title>
        <authorList>
            <person name="Wang Y.-J."/>
        </authorList>
    </citation>
    <scope>NUCLEOTIDE SEQUENCE</scope>
    <source>
        <strain evidence="2">KB-2021</strain>
        <tissue evidence="2">Leaf</tissue>
    </source>
</reference>
<name>A0AAE1S7R2_9SOLA</name>
<evidence type="ECO:0000313" key="3">
    <source>
        <dbReference type="Proteomes" id="UP001291623"/>
    </source>
</evidence>
<gene>
    <name evidence="2" type="ORF">RND71_015785</name>
</gene>
<dbReference type="Proteomes" id="UP001291623">
    <property type="component" value="Unassembled WGS sequence"/>
</dbReference>
<comment type="caution">
    <text evidence="2">The sequence shown here is derived from an EMBL/GenBank/DDBJ whole genome shotgun (WGS) entry which is preliminary data.</text>
</comment>
<accession>A0AAE1S7R2</accession>
<sequence>MKKVTYIEDIPYVKWTLTEVPKKVQVDLLSDLQKIVMMEIEDEVLKETREVKVKIQYDFMPKYYTECMLQGHSNVECQVLHSELNKASISIDQANEEHGVEDKSRRPNRSMHRSMKDKGDIRVDETNKLVEDKVNEKDSSKEQLKDHQSELETSNGPSPVKVINYDNQVIKEQMNDIQNVSTSENHSIGEVLVTIEWVKNTFVMDKVEIFVEENDEE</sequence>
<dbReference type="AlphaFoldDB" id="A0AAE1S7R2"/>
<dbReference type="EMBL" id="JAVYJV010000008">
    <property type="protein sequence ID" value="KAK4364427.1"/>
    <property type="molecule type" value="Genomic_DNA"/>
</dbReference>
<evidence type="ECO:0000256" key="1">
    <source>
        <dbReference type="SAM" id="MobiDB-lite"/>
    </source>
</evidence>